<sequence>MFKPNENAQKNQMKNPKEGKNEKKQENKKNEKAQQNESKKDKKKSPGKKEQTSKNLFDTKKKKKESVKKDEAKKKKQDDENKQQEDSKKPKKKPDKKEKKQTTNDKKANNKNKLDNRAIRIRERCQTPLNIYRTCYERAVDPSNNLDDDQFQLRNPFSQPFIDHDEWMVADTMHVELTQEAIVMKNGEVQCNDMLAMEELILKYLKDNIGNSDTFSPICAFIGDSAIENELVNDGSGKVMETIALKIDVVFAFKRQFAQEIESSSQQNELRRHLLERNLTGCNRGGYGLCCSSKAFNSRGARGSATCGGGCGSSKCQRKKKKKSWRSLSASNTWPDLYKEAFDQVVSLFTLFKPEETRGILDAKSTEDVAACAVNRYIEDTLEVPSFTCQKYREYQCINNEDLVPDEADLACVSETDKPPANPCSPVSCPGNQSCDPTDGLCKDDEMLMPCIAVIDEDTEDYFDNSADWLDFRATYPDRPFCLLIPFNAQDSSRVGIPPEALSDPKFQVHNVTRDRGIAPADDWFTLCGLDKLGLSNVRFVGLFVDESGSMYKSTVENSYNKFLSDVSASNLKICEVRDGNEDWTTPFMTTLSPNGGTCEEAKPSTSVSTTSSTTTTVATKTTTVTTTKDCNDNNPCTLDLWDPTNQSCIHTIKNCSSYSKYHQCDSKDGRCKPICTDNDLCTTDVWDPQLNSCSNTLVSCPANQSCDPADGQCKSDEMLVPCIAVIDEDDYQNNTADWLVFRKEYPDRPFCLLIPVNPLAGVGIPPEALRDPKFQVHNVTRDEGKGPPDDWFKLCGLDKLSSANVKFLGLFVDGSSSMYKSTVTNSYNAFLSNASATNLTICEVYNGSEDWIKPFMTTLTSIGGKCVGPKPI</sequence>
<keyword evidence="3" id="KW-1185">Reference proteome</keyword>
<evidence type="ECO:0000256" key="1">
    <source>
        <dbReference type="SAM" id="MobiDB-lite"/>
    </source>
</evidence>
<gene>
    <name evidence="2" type="ORF">HJC23_003159</name>
</gene>
<accession>A0ABD3PN45</accession>
<feature type="compositionally biased region" description="Polar residues" evidence="1">
    <location>
        <begin position="1"/>
        <end position="13"/>
    </location>
</feature>
<feature type="region of interest" description="Disordered" evidence="1">
    <location>
        <begin position="1"/>
        <end position="117"/>
    </location>
</feature>
<organism evidence="2 3">
    <name type="scientific">Cyclotella cryptica</name>
    <dbReference type="NCBI Taxonomy" id="29204"/>
    <lineage>
        <taxon>Eukaryota</taxon>
        <taxon>Sar</taxon>
        <taxon>Stramenopiles</taxon>
        <taxon>Ochrophyta</taxon>
        <taxon>Bacillariophyta</taxon>
        <taxon>Coscinodiscophyceae</taxon>
        <taxon>Thalassiosirophycidae</taxon>
        <taxon>Stephanodiscales</taxon>
        <taxon>Stephanodiscaceae</taxon>
        <taxon>Cyclotella</taxon>
    </lineage>
</organism>
<dbReference type="Proteomes" id="UP001516023">
    <property type="component" value="Unassembled WGS sequence"/>
</dbReference>
<evidence type="ECO:0000313" key="3">
    <source>
        <dbReference type="Proteomes" id="UP001516023"/>
    </source>
</evidence>
<feature type="compositionally biased region" description="Basic and acidic residues" evidence="1">
    <location>
        <begin position="95"/>
        <end position="117"/>
    </location>
</feature>
<comment type="caution">
    <text evidence="2">The sequence shown here is derived from an EMBL/GenBank/DDBJ whole genome shotgun (WGS) entry which is preliminary data.</text>
</comment>
<feature type="compositionally biased region" description="Basic and acidic residues" evidence="1">
    <location>
        <begin position="67"/>
        <end position="88"/>
    </location>
</feature>
<protein>
    <submittedName>
        <fullName evidence="2">Uncharacterized protein</fullName>
    </submittedName>
</protein>
<evidence type="ECO:0000313" key="2">
    <source>
        <dbReference type="EMBL" id="KAL3789610.1"/>
    </source>
</evidence>
<dbReference type="AlphaFoldDB" id="A0ABD3PN45"/>
<proteinExistence type="predicted"/>
<feature type="compositionally biased region" description="Basic and acidic residues" evidence="1">
    <location>
        <begin position="15"/>
        <end position="40"/>
    </location>
</feature>
<name>A0ABD3PN45_9STRA</name>
<reference evidence="2 3" key="1">
    <citation type="journal article" date="2020" name="G3 (Bethesda)">
        <title>Improved Reference Genome for Cyclotella cryptica CCMP332, a Model for Cell Wall Morphogenesis, Salinity Adaptation, and Lipid Production in Diatoms (Bacillariophyta).</title>
        <authorList>
            <person name="Roberts W.R."/>
            <person name="Downey K.M."/>
            <person name="Ruck E.C."/>
            <person name="Traller J.C."/>
            <person name="Alverson A.J."/>
        </authorList>
    </citation>
    <scope>NUCLEOTIDE SEQUENCE [LARGE SCALE GENOMIC DNA]</scope>
    <source>
        <strain evidence="2 3">CCMP332</strain>
    </source>
</reference>
<dbReference type="EMBL" id="JABMIG020000138">
    <property type="protein sequence ID" value="KAL3789610.1"/>
    <property type="molecule type" value="Genomic_DNA"/>
</dbReference>